<accession>A0AA41ZBV0</accession>
<name>A0AA41ZBV0_9HYPH</name>
<protein>
    <submittedName>
        <fullName evidence="1">Uncharacterized protein</fullName>
    </submittedName>
</protein>
<keyword evidence="2" id="KW-1185">Reference proteome</keyword>
<comment type="caution">
    <text evidence="1">The sequence shown here is derived from an EMBL/GenBank/DDBJ whole genome shotgun (WGS) entry which is preliminary data.</text>
</comment>
<organism evidence="1 2">
    <name type="scientific">Lichenifustis flavocetrariae</name>
    <dbReference type="NCBI Taxonomy" id="2949735"/>
    <lineage>
        <taxon>Bacteria</taxon>
        <taxon>Pseudomonadati</taxon>
        <taxon>Pseudomonadota</taxon>
        <taxon>Alphaproteobacteria</taxon>
        <taxon>Hyphomicrobiales</taxon>
        <taxon>Lichenihabitantaceae</taxon>
        <taxon>Lichenifustis</taxon>
    </lineage>
</organism>
<evidence type="ECO:0000313" key="2">
    <source>
        <dbReference type="Proteomes" id="UP001165667"/>
    </source>
</evidence>
<reference evidence="1" key="1">
    <citation type="submission" date="2022-05" db="EMBL/GenBank/DDBJ databases">
        <authorList>
            <person name="Pankratov T."/>
        </authorList>
    </citation>
    <scope>NUCLEOTIDE SEQUENCE</scope>
    <source>
        <strain evidence="1">BP6-180914</strain>
    </source>
</reference>
<dbReference type="Proteomes" id="UP001165667">
    <property type="component" value="Unassembled WGS sequence"/>
</dbReference>
<dbReference type="RefSeq" id="WP_282589393.1">
    <property type="nucleotide sequence ID" value="NZ_JAMOIM010000084.1"/>
</dbReference>
<gene>
    <name evidence="1" type="ORF">M8523_34735</name>
</gene>
<sequence>MHTDPMRFIESENCNTEATAFLMSLDEWTSTRHRLRSRAAHFALSALVCCGAVEENDDGQARLTADGRTLRENASNGVRVYGRDDSVMVVPKP</sequence>
<proteinExistence type="predicted"/>
<dbReference type="EMBL" id="JAMOIM010000084">
    <property type="protein sequence ID" value="MCW6513017.1"/>
    <property type="molecule type" value="Genomic_DNA"/>
</dbReference>
<dbReference type="AlphaFoldDB" id="A0AA41ZBV0"/>
<evidence type="ECO:0000313" key="1">
    <source>
        <dbReference type="EMBL" id="MCW6513017.1"/>
    </source>
</evidence>